<accession>A0ABU9TA97</accession>
<evidence type="ECO:0000313" key="2">
    <source>
        <dbReference type="Proteomes" id="UP001477870"/>
    </source>
</evidence>
<proteinExistence type="predicted"/>
<name>A0ABU9TA97_9HYPH</name>
<comment type="caution">
    <text evidence="1">The sequence shown here is derived from an EMBL/GenBank/DDBJ whole genome shotgun (WGS) entry which is preliminary data.</text>
</comment>
<evidence type="ECO:0000313" key="1">
    <source>
        <dbReference type="EMBL" id="MEM5503040.1"/>
    </source>
</evidence>
<sequence>MGLLSNANGILGNLAEDTAEIVDNDVLGENGLVISAAQRAAELAEQLDGDDEVVEEVGLLGMVADLPRIADIVDEII</sequence>
<keyword evidence="2" id="KW-1185">Reference proteome</keyword>
<gene>
    <name evidence="1" type="ORF">WNY59_15740</name>
</gene>
<reference evidence="1 2" key="1">
    <citation type="submission" date="2024-03" db="EMBL/GenBank/DDBJ databases">
        <title>Community enrichment and isolation of bacterial strains for fucoidan degradation.</title>
        <authorList>
            <person name="Sichert A."/>
        </authorList>
    </citation>
    <scope>NUCLEOTIDE SEQUENCE [LARGE SCALE GENOMIC DNA]</scope>
    <source>
        <strain evidence="1 2">AS62</strain>
    </source>
</reference>
<protein>
    <submittedName>
        <fullName evidence="1">Uncharacterized protein</fullName>
    </submittedName>
</protein>
<organism evidence="1 2">
    <name type="scientific">Ahrensia kielensis</name>
    <dbReference type="NCBI Taxonomy" id="76980"/>
    <lineage>
        <taxon>Bacteria</taxon>
        <taxon>Pseudomonadati</taxon>
        <taxon>Pseudomonadota</taxon>
        <taxon>Alphaproteobacteria</taxon>
        <taxon>Hyphomicrobiales</taxon>
        <taxon>Ahrensiaceae</taxon>
        <taxon>Ahrensia</taxon>
    </lineage>
</organism>
<dbReference type="EMBL" id="JBBMQO010000010">
    <property type="protein sequence ID" value="MEM5503040.1"/>
    <property type="molecule type" value="Genomic_DNA"/>
</dbReference>
<dbReference type="Proteomes" id="UP001477870">
    <property type="component" value="Unassembled WGS sequence"/>
</dbReference>
<dbReference type="RefSeq" id="WP_018689103.1">
    <property type="nucleotide sequence ID" value="NZ_JBBMQO010000010.1"/>
</dbReference>